<evidence type="ECO:0000256" key="1">
    <source>
        <dbReference type="SAM" id="Phobius"/>
    </source>
</evidence>
<keyword evidence="1" id="KW-1133">Transmembrane helix</keyword>
<protein>
    <submittedName>
        <fullName evidence="2">Uncharacterized protein</fullName>
    </submittedName>
</protein>
<dbReference type="Gramene" id="Kaladp0018s0309.1.v1.1">
    <property type="protein sequence ID" value="Kaladp0018s0309.1.v1.1.CDS.1"/>
    <property type="gene ID" value="Kaladp0018s0309.v1.1"/>
</dbReference>
<reference evidence="2" key="1">
    <citation type="submission" date="2021-01" db="UniProtKB">
        <authorList>
            <consortium name="EnsemblPlants"/>
        </authorList>
    </citation>
    <scope>IDENTIFICATION</scope>
</reference>
<name>A0A7N0T2P2_KALFE</name>
<sequence length="53" mass="5712">MGKLCCSDDDSGGGGGLDLTRLLIAAIIALVLFMPCSPTRQQRGVYAIYRCKY</sequence>
<dbReference type="EnsemblPlants" id="Kaladp0018s0309.1.v1.1">
    <property type="protein sequence ID" value="Kaladp0018s0309.1.v1.1.CDS.1"/>
    <property type="gene ID" value="Kaladp0018s0309.v1.1"/>
</dbReference>
<organism evidence="2 3">
    <name type="scientific">Kalanchoe fedtschenkoi</name>
    <name type="common">Lavender scallops</name>
    <name type="synonym">South American air plant</name>
    <dbReference type="NCBI Taxonomy" id="63787"/>
    <lineage>
        <taxon>Eukaryota</taxon>
        <taxon>Viridiplantae</taxon>
        <taxon>Streptophyta</taxon>
        <taxon>Embryophyta</taxon>
        <taxon>Tracheophyta</taxon>
        <taxon>Spermatophyta</taxon>
        <taxon>Magnoliopsida</taxon>
        <taxon>eudicotyledons</taxon>
        <taxon>Gunneridae</taxon>
        <taxon>Pentapetalae</taxon>
        <taxon>Saxifragales</taxon>
        <taxon>Crassulaceae</taxon>
        <taxon>Kalanchoe</taxon>
    </lineage>
</organism>
<proteinExistence type="predicted"/>
<accession>A0A7N0T2P2</accession>
<dbReference type="Proteomes" id="UP000594263">
    <property type="component" value="Unplaced"/>
</dbReference>
<feature type="transmembrane region" description="Helical" evidence="1">
    <location>
        <begin position="19"/>
        <end position="36"/>
    </location>
</feature>
<keyword evidence="1" id="KW-0812">Transmembrane</keyword>
<dbReference type="OMA" id="AIYRCKY"/>
<keyword evidence="1" id="KW-0472">Membrane</keyword>
<evidence type="ECO:0000313" key="3">
    <source>
        <dbReference type="Proteomes" id="UP000594263"/>
    </source>
</evidence>
<keyword evidence="3" id="KW-1185">Reference proteome</keyword>
<evidence type="ECO:0000313" key="2">
    <source>
        <dbReference type="EnsemblPlants" id="Kaladp0018s0309.1.v1.1.CDS.1"/>
    </source>
</evidence>
<dbReference type="AlphaFoldDB" id="A0A7N0T2P2"/>